<dbReference type="FunCoup" id="G0ME28">
    <property type="interactions" value="371"/>
</dbReference>
<dbReference type="HOGENOM" id="CLU_2656658_0_0_1"/>
<dbReference type="InParanoid" id="G0ME28"/>
<dbReference type="EMBL" id="GL379791">
    <property type="protein sequence ID" value="EGT52206.1"/>
    <property type="molecule type" value="Genomic_DNA"/>
</dbReference>
<evidence type="ECO:0000313" key="4">
    <source>
        <dbReference type="Proteomes" id="UP000008068"/>
    </source>
</evidence>
<evidence type="ECO:0000256" key="1">
    <source>
        <dbReference type="SAM" id="MobiDB-lite"/>
    </source>
</evidence>
<dbReference type="OrthoDB" id="5826512at2759"/>
<feature type="signal peptide" evidence="2">
    <location>
        <begin position="1"/>
        <end position="24"/>
    </location>
</feature>
<feature type="compositionally biased region" description="Basic and acidic residues" evidence="1">
    <location>
        <begin position="31"/>
        <end position="43"/>
    </location>
</feature>
<organism evidence="4">
    <name type="scientific">Caenorhabditis brenneri</name>
    <name type="common">Nematode worm</name>
    <dbReference type="NCBI Taxonomy" id="135651"/>
    <lineage>
        <taxon>Eukaryota</taxon>
        <taxon>Metazoa</taxon>
        <taxon>Ecdysozoa</taxon>
        <taxon>Nematoda</taxon>
        <taxon>Chromadorea</taxon>
        <taxon>Rhabditida</taxon>
        <taxon>Rhabditina</taxon>
        <taxon>Rhabditomorpha</taxon>
        <taxon>Rhabditoidea</taxon>
        <taxon>Rhabditidae</taxon>
        <taxon>Peloderinae</taxon>
        <taxon>Caenorhabditis</taxon>
    </lineage>
</organism>
<feature type="region of interest" description="Disordered" evidence="1">
    <location>
        <begin position="31"/>
        <end position="76"/>
    </location>
</feature>
<dbReference type="eggNOG" id="ENOG502TIUQ">
    <property type="taxonomic scope" value="Eukaryota"/>
</dbReference>
<sequence>MQLIWFLLKHLIFLFLFSFSLVQCKSKKKFESDKKAQLVDPAKDSSPQSVKDVHRPVSQGVPTIHPDISKAPPPKR</sequence>
<proteinExistence type="predicted"/>
<evidence type="ECO:0000256" key="2">
    <source>
        <dbReference type="SAM" id="SignalP"/>
    </source>
</evidence>
<keyword evidence="2" id="KW-0732">Signal</keyword>
<name>G0ME28_CAEBE</name>
<feature type="chain" id="PRO_5003403868" evidence="2">
    <location>
        <begin position="25"/>
        <end position="76"/>
    </location>
</feature>
<keyword evidence="4" id="KW-1185">Reference proteome</keyword>
<dbReference type="OMA" id="WFILDCI"/>
<reference evidence="4" key="1">
    <citation type="submission" date="2011-07" db="EMBL/GenBank/DDBJ databases">
        <authorList>
            <consortium name="Caenorhabditis brenneri Sequencing and Analysis Consortium"/>
            <person name="Wilson R.K."/>
        </authorList>
    </citation>
    <scope>NUCLEOTIDE SEQUENCE [LARGE SCALE GENOMIC DNA]</scope>
    <source>
        <strain evidence="4">PB2801</strain>
    </source>
</reference>
<gene>
    <name evidence="3" type="ORF">CAEBREN_23834</name>
</gene>
<protein>
    <submittedName>
        <fullName evidence="3">Uncharacterized protein</fullName>
    </submittedName>
</protein>
<dbReference type="Proteomes" id="UP000008068">
    <property type="component" value="Unassembled WGS sequence"/>
</dbReference>
<dbReference type="Pfam" id="PF06678">
    <property type="entry name" value="DUF1179"/>
    <property type="match status" value="1"/>
</dbReference>
<evidence type="ECO:0000313" key="3">
    <source>
        <dbReference type="EMBL" id="EGT52206.1"/>
    </source>
</evidence>
<dbReference type="InterPro" id="IPR009564">
    <property type="entry name" value="DUF1179"/>
</dbReference>
<accession>G0ME28</accession>
<dbReference type="AlphaFoldDB" id="G0ME28"/>